<dbReference type="SFLD" id="SFLDG01129">
    <property type="entry name" value="C1.5:_HAD__Beta-PGM__Phosphata"/>
    <property type="match status" value="1"/>
</dbReference>
<dbReference type="NCBIfam" id="TIGR01549">
    <property type="entry name" value="HAD-SF-IA-v1"/>
    <property type="match status" value="1"/>
</dbReference>
<dbReference type="GO" id="GO:0008967">
    <property type="term" value="F:phosphoglycolate phosphatase activity"/>
    <property type="evidence" value="ECO:0007669"/>
    <property type="project" value="UniProtKB-EC"/>
</dbReference>
<dbReference type="Gene3D" id="3.40.50.1000">
    <property type="entry name" value="HAD superfamily/HAD-like"/>
    <property type="match status" value="1"/>
</dbReference>
<dbReference type="SUPFAM" id="SSF56784">
    <property type="entry name" value="HAD-like"/>
    <property type="match status" value="1"/>
</dbReference>
<proteinExistence type="inferred from homology"/>
<gene>
    <name evidence="5" type="ORF">BFL38_01225</name>
</gene>
<dbReference type="GO" id="GO:0005829">
    <property type="term" value="C:cytosol"/>
    <property type="evidence" value="ECO:0007669"/>
    <property type="project" value="TreeGrafter"/>
</dbReference>
<accession>A0A1E5NAP7</accession>
<dbReference type="InterPro" id="IPR023214">
    <property type="entry name" value="HAD_sf"/>
</dbReference>
<comment type="caution">
    <text evidence="5">The sequence shown here is derived from an EMBL/GenBank/DDBJ whole genome shotgun (WGS) entry which is preliminary data.</text>
</comment>
<dbReference type="InterPro" id="IPR006439">
    <property type="entry name" value="HAD-SF_hydro_IA"/>
</dbReference>
<evidence type="ECO:0000256" key="1">
    <source>
        <dbReference type="ARBA" id="ARBA00000830"/>
    </source>
</evidence>
<evidence type="ECO:0000256" key="3">
    <source>
        <dbReference type="ARBA" id="ARBA00006171"/>
    </source>
</evidence>
<dbReference type="Pfam" id="PF13419">
    <property type="entry name" value="HAD_2"/>
    <property type="match status" value="1"/>
</dbReference>
<dbReference type="InterPro" id="IPR041492">
    <property type="entry name" value="HAD_2"/>
</dbReference>
<dbReference type="EC" id="3.1.3.18" evidence="4"/>
<reference evidence="5 6" key="1">
    <citation type="submission" date="2016-08" db="EMBL/GenBank/DDBJ databases">
        <title>Characterization and recognition of Brachyspira hampsonii sp. nov., a novel intestinal spirochete that is pathogenic to pigs.</title>
        <authorList>
            <person name="Mirajkar N."/>
            <person name="La T."/>
            <person name="Phillips N."/>
            <person name="Hampson D."/>
            <person name="Gebhart C."/>
        </authorList>
    </citation>
    <scope>NUCLEOTIDE SEQUENCE [LARGE SCALE GENOMIC DNA]</scope>
    <source>
        <strain evidence="5 6">P280/1</strain>
    </source>
</reference>
<dbReference type="PANTHER" id="PTHR43434:SF1">
    <property type="entry name" value="PHOSPHOGLYCOLATE PHOSPHATASE"/>
    <property type="match status" value="1"/>
</dbReference>
<comment type="similarity">
    <text evidence="3">Belongs to the HAD-like hydrolase superfamily. CbbY/CbbZ/Gph/YieH family.</text>
</comment>
<evidence type="ECO:0000256" key="4">
    <source>
        <dbReference type="ARBA" id="ARBA00013078"/>
    </source>
</evidence>
<dbReference type="SFLD" id="SFLDS00003">
    <property type="entry name" value="Haloacid_Dehalogenase"/>
    <property type="match status" value="1"/>
</dbReference>
<evidence type="ECO:0000313" key="5">
    <source>
        <dbReference type="EMBL" id="OEJ13222.1"/>
    </source>
</evidence>
<name>A0A1E5NAP7_9SPIR</name>
<dbReference type="InterPro" id="IPR036412">
    <property type="entry name" value="HAD-like_sf"/>
</dbReference>
<dbReference type="GO" id="GO:0006281">
    <property type="term" value="P:DNA repair"/>
    <property type="evidence" value="ECO:0007669"/>
    <property type="project" value="TreeGrafter"/>
</dbReference>
<dbReference type="RefSeq" id="WP_069727589.1">
    <property type="nucleotide sequence ID" value="NZ_MDCO01000014.1"/>
</dbReference>
<dbReference type="InterPro" id="IPR050155">
    <property type="entry name" value="HAD-like_hydrolase_sf"/>
</dbReference>
<dbReference type="Proteomes" id="UP000095247">
    <property type="component" value="Unassembled WGS sequence"/>
</dbReference>
<protein>
    <recommendedName>
        <fullName evidence="4">phosphoglycolate phosphatase</fullName>
        <ecNumber evidence="4">3.1.3.18</ecNumber>
    </recommendedName>
</protein>
<evidence type="ECO:0000256" key="2">
    <source>
        <dbReference type="ARBA" id="ARBA00004818"/>
    </source>
</evidence>
<sequence>MIKNIIFDLDGTLADSISDIYNCVNASLKHFNLKTISIEDTHKFVGNGAKLLIKRAVNKYNHDEKIEEEVYKYYIKYYEEHCVDSTKAYNGVYETLELLYNHNINMFVISNKPNKMAIKTVEKLNILKYFKAVIGDGIYAYRKPDPNIWYSLKKEYNLIEDETVMIGDGIPDYEFACNSSIKCLLVLYGITDKNILLELKNNYYLNSFNEIADYIINKKILI</sequence>
<dbReference type="PANTHER" id="PTHR43434">
    <property type="entry name" value="PHOSPHOGLYCOLATE PHOSPHATASE"/>
    <property type="match status" value="1"/>
</dbReference>
<evidence type="ECO:0000313" key="6">
    <source>
        <dbReference type="Proteomes" id="UP000095247"/>
    </source>
</evidence>
<organism evidence="5 6">
    <name type="scientific">Brachyspira hampsonii</name>
    <dbReference type="NCBI Taxonomy" id="1287055"/>
    <lineage>
        <taxon>Bacteria</taxon>
        <taxon>Pseudomonadati</taxon>
        <taxon>Spirochaetota</taxon>
        <taxon>Spirochaetia</taxon>
        <taxon>Brachyspirales</taxon>
        <taxon>Brachyspiraceae</taxon>
        <taxon>Brachyspira</taxon>
    </lineage>
</organism>
<comment type="catalytic activity">
    <reaction evidence="1">
        <text>2-phosphoglycolate + H2O = glycolate + phosphate</text>
        <dbReference type="Rhea" id="RHEA:14369"/>
        <dbReference type="ChEBI" id="CHEBI:15377"/>
        <dbReference type="ChEBI" id="CHEBI:29805"/>
        <dbReference type="ChEBI" id="CHEBI:43474"/>
        <dbReference type="ChEBI" id="CHEBI:58033"/>
        <dbReference type="EC" id="3.1.3.18"/>
    </reaction>
</comment>
<dbReference type="EMBL" id="MDCO01000014">
    <property type="protein sequence ID" value="OEJ13222.1"/>
    <property type="molecule type" value="Genomic_DNA"/>
</dbReference>
<comment type="pathway">
    <text evidence="2">Organic acid metabolism; glycolate biosynthesis; glycolate from 2-phosphoglycolate: step 1/1.</text>
</comment>
<dbReference type="AlphaFoldDB" id="A0A1E5NAP7"/>
<dbReference type="InterPro" id="IPR023198">
    <property type="entry name" value="PGP-like_dom2"/>
</dbReference>
<dbReference type="Gene3D" id="1.10.150.240">
    <property type="entry name" value="Putative phosphatase, domain 2"/>
    <property type="match status" value="1"/>
</dbReference>